<dbReference type="SMART" id="SM00481">
    <property type="entry name" value="POLIIIAc"/>
    <property type="match status" value="1"/>
</dbReference>
<dbReference type="PANTHER" id="PTHR36928">
    <property type="entry name" value="PHOSPHATASE YCDX-RELATED"/>
    <property type="match status" value="1"/>
</dbReference>
<reference evidence="2" key="1">
    <citation type="submission" date="2020-08" db="EMBL/GenBank/DDBJ databases">
        <title>Genome public.</title>
        <authorList>
            <person name="Liu C."/>
            <person name="Sun Q."/>
        </authorList>
    </citation>
    <scope>NUCLEOTIDE SEQUENCE</scope>
    <source>
        <strain evidence="2">BX7</strain>
    </source>
</reference>
<dbReference type="InterPro" id="IPR003141">
    <property type="entry name" value="Pol/His_phosphatase_N"/>
</dbReference>
<dbReference type="RefSeq" id="WP_249298755.1">
    <property type="nucleotide sequence ID" value="NZ_JACRSP010000001.1"/>
</dbReference>
<dbReference type="AlphaFoldDB" id="A0A926DBN7"/>
<feature type="domain" description="Polymerase/histidinol phosphatase N-terminal" evidence="1">
    <location>
        <begin position="6"/>
        <end position="80"/>
    </location>
</feature>
<evidence type="ECO:0000259" key="1">
    <source>
        <dbReference type="SMART" id="SM00481"/>
    </source>
</evidence>
<evidence type="ECO:0000313" key="3">
    <source>
        <dbReference type="Proteomes" id="UP000620366"/>
    </source>
</evidence>
<comment type="caution">
    <text evidence="2">The sequence shown here is derived from an EMBL/GenBank/DDBJ whole genome shotgun (WGS) entry which is preliminary data.</text>
</comment>
<dbReference type="InterPro" id="IPR004013">
    <property type="entry name" value="PHP_dom"/>
</dbReference>
<dbReference type="SUPFAM" id="SSF89550">
    <property type="entry name" value="PHP domain-like"/>
    <property type="match status" value="1"/>
</dbReference>
<dbReference type="InterPro" id="IPR050243">
    <property type="entry name" value="PHP_phosphatase"/>
</dbReference>
<evidence type="ECO:0000313" key="2">
    <source>
        <dbReference type="EMBL" id="MBC8535123.1"/>
    </source>
</evidence>
<dbReference type="EMBL" id="JACRSP010000001">
    <property type="protein sequence ID" value="MBC8535123.1"/>
    <property type="molecule type" value="Genomic_DNA"/>
</dbReference>
<gene>
    <name evidence="2" type="ORF">H8695_00230</name>
</gene>
<dbReference type="NCBIfam" id="NF006702">
    <property type="entry name" value="PRK09248.1"/>
    <property type="match status" value="1"/>
</dbReference>
<protein>
    <submittedName>
        <fullName evidence="2">Phosphatase</fullName>
    </submittedName>
</protein>
<proteinExistence type="predicted"/>
<dbReference type="Gene3D" id="3.20.20.140">
    <property type="entry name" value="Metal-dependent hydrolases"/>
    <property type="match status" value="1"/>
</dbReference>
<dbReference type="Pfam" id="PF02811">
    <property type="entry name" value="PHP"/>
    <property type="match status" value="1"/>
</dbReference>
<dbReference type="PANTHER" id="PTHR36928:SF1">
    <property type="entry name" value="PHOSPHATASE YCDX-RELATED"/>
    <property type="match status" value="1"/>
</dbReference>
<sequence length="243" mass="27431">MYEIKTDIHTHTIESRHAYCTIGEYVAQAKKIGVELVGMTDHGPAMGGAPHFYYFLNLSAIPHMVDGVWILKGAEANVIDFEGNVDLEDRILKKLDVVIASMHESVIIPGTMEDHTNAYLNIVHNPLIDVIGHSGNPNFKYDYERVIAECAKYDTIVEINNHSFEFRRGSAANCKEIARLCKKYGTYIAVNSDAHFYTEMGVYGNSIEVLEELDFPEEKIINRNARVLLDFLSKKKGIRFTGE</sequence>
<dbReference type="GO" id="GO:0042578">
    <property type="term" value="F:phosphoric ester hydrolase activity"/>
    <property type="evidence" value="ECO:0007669"/>
    <property type="project" value="TreeGrafter"/>
</dbReference>
<dbReference type="Proteomes" id="UP000620366">
    <property type="component" value="Unassembled WGS sequence"/>
</dbReference>
<dbReference type="GO" id="GO:0008270">
    <property type="term" value="F:zinc ion binding"/>
    <property type="evidence" value="ECO:0007669"/>
    <property type="project" value="TreeGrafter"/>
</dbReference>
<organism evidence="2 3">
    <name type="scientific">Feifania hominis</name>
    <dbReference type="NCBI Taxonomy" id="2763660"/>
    <lineage>
        <taxon>Bacteria</taxon>
        <taxon>Bacillati</taxon>
        <taxon>Bacillota</taxon>
        <taxon>Clostridia</taxon>
        <taxon>Eubacteriales</taxon>
        <taxon>Feifaniaceae</taxon>
        <taxon>Feifania</taxon>
    </lineage>
</organism>
<dbReference type="InterPro" id="IPR016195">
    <property type="entry name" value="Pol/histidinol_Pase-like"/>
</dbReference>
<name>A0A926DBN7_9FIRM</name>
<dbReference type="GO" id="GO:0005829">
    <property type="term" value="C:cytosol"/>
    <property type="evidence" value="ECO:0007669"/>
    <property type="project" value="TreeGrafter"/>
</dbReference>
<keyword evidence="3" id="KW-1185">Reference proteome</keyword>
<dbReference type="GO" id="GO:0071978">
    <property type="term" value="P:bacterial-type flagellum-dependent swarming motility"/>
    <property type="evidence" value="ECO:0007669"/>
    <property type="project" value="TreeGrafter"/>
</dbReference>
<dbReference type="CDD" id="cd07437">
    <property type="entry name" value="PHP_HisPPase_Ycdx_like"/>
    <property type="match status" value="1"/>
</dbReference>
<accession>A0A926DBN7</accession>